<gene>
    <name evidence="1" type="ORF">BAZSYMA_ACONTIG64394_1</name>
</gene>
<sequence length="34" mass="3836">MYFPFLVHNASHHWKNKGAERSGVALFCPSVCVC</sequence>
<evidence type="ECO:0000313" key="1">
    <source>
        <dbReference type="EMBL" id="SEH77325.1"/>
    </source>
</evidence>
<evidence type="ECO:0000313" key="2">
    <source>
        <dbReference type="Proteomes" id="UP000198988"/>
    </source>
</evidence>
<organism evidence="1 2">
    <name type="scientific">Bathymodiolus azoricus thioautotrophic gill symbiont</name>
    <dbReference type="NCBI Taxonomy" id="235205"/>
    <lineage>
        <taxon>Bacteria</taxon>
        <taxon>Pseudomonadati</taxon>
        <taxon>Pseudomonadota</taxon>
        <taxon>Gammaproteobacteria</taxon>
        <taxon>sulfur-oxidizing symbionts</taxon>
    </lineage>
</organism>
<accession>A0A1H6KNN6</accession>
<dbReference type="AlphaFoldDB" id="A0A1H6KNN6"/>
<proteinExistence type="predicted"/>
<dbReference type="EMBL" id="CDSC02000189">
    <property type="protein sequence ID" value="SEH77325.1"/>
    <property type="molecule type" value="Genomic_DNA"/>
</dbReference>
<name>A0A1H6KNN6_9GAMM</name>
<protein>
    <submittedName>
        <fullName evidence="1">Uncharacterized protein</fullName>
    </submittedName>
</protein>
<reference evidence="2" key="1">
    <citation type="submission" date="2016-06" db="EMBL/GenBank/DDBJ databases">
        <authorList>
            <person name="Petersen J."/>
            <person name="Sayavedra L."/>
        </authorList>
    </citation>
    <scope>NUCLEOTIDE SEQUENCE [LARGE SCALE GENOMIC DNA]</scope>
    <source>
        <strain evidence="2">BazSymA</strain>
    </source>
</reference>
<dbReference type="Proteomes" id="UP000198988">
    <property type="component" value="Unassembled WGS sequence"/>
</dbReference>